<dbReference type="PANTHER" id="PTHR13866">
    <property type="entry name" value="SPARC OSTEONECTIN"/>
    <property type="match status" value="1"/>
</dbReference>
<dbReference type="Proteomes" id="UP000031443">
    <property type="component" value="Unassembled WGS sequence"/>
</dbReference>
<name>M7AU27_CHEMY</name>
<feature type="region of interest" description="Disordered" evidence="4">
    <location>
        <begin position="1"/>
        <end position="20"/>
    </location>
</feature>
<evidence type="ECO:0000256" key="1">
    <source>
        <dbReference type="ARBA" id="ARBA00022729"/>
    </source>
</evidence>
<dbReference type="EMBL" id="KB559790">
    <property type="protein sequence ID" value="EMP28911.1"/>
    <property type="molecule type" value="Genomic_DNA"/>
</dbReference>
<feature type="compositionally biased region" description="Polar residues" evidence="4">
    <location>
        <begin position="232"/>
        <end position="248"/>
    </location>
</feature>
<dbReference type="AlphaFoldDB" id="M7AU27"/>
<gene>
    <name evidence="6" type="ORF">UY3_13939</name>
</gene>
<feature type="region of interest" description="Disordered" evidence="4">
    <location>
        <begin position="204"/>
        <end position="248"/>
    </location>
</feature>
<feature type="domain" description="Kazal-like" evidence="5">
    <location>
        <begin position="39"/>
        <end position="90"/>
    </location>
</feature>
<sequence>MQRDMQQAVTLVDSSSGKETTVASSMKEAGLGHKQWRGGPISTNCKQCPVVYTNPVCGSDGHTYSSQCKLEYQACVSGKQISVKCEGRCPCSSDNPTIIGRNGQRAERAGYGEAYLEFLPEVNPALVVGRSPLLWDRNPTPVVEQRAPCWGSHFAPGGGAPEFLAVLLCLVTATGIRFTEALSLATFASGSNLPFTQLTSSLASMGKRRRKIPAVSADPPSGLRDRPGTFPSGGTHSPGQLFTAGPSS</sequence>
<keyword evidence="1" id="KW-0732">Signal</keyword>
<evidence type="ECO:0000256" key="3">
    <source>
        <dbReference type="ARBA" id="ARBA00023180"/>
    </source>
</evidence>
<keyword evidence="2" id="KW-1015">Disulfide bond</keyword>
<dbReference type="Pfam" id="PF07648">
    <property type="entry name" value="Kazal_2"/>
    <property type="match status" value="1"/>
</dbReference>
<evidence type="ECO:0000313" key="6">
    <source>
        <dbReference type="EMBL" id="EMP28911.1"/>
    </source>
</evidence>
<protein>
    <submittedName>
        <fullName evidence="6">Testican-3</fullName>
    </submittedName>
</protein>
<evidence type="ECO:0000259" key="5">
    <source>
        <dbReference type="PROSITE" id="PS51465"/>
    </source>
</evidence>
<dbReference type="SUPFAM" id="SSF100895">
    <property type="entry name" value="Kazal-type serine protease inhibitors"/>
    <property type="match status" value="1"/>
</dbReference>
<dbReference type="PROSITE" id="PS51465">
    <property type="entry name" value="KAZAL_2"/>
    <property type="match status" value="1"/>
</dbReference>
<accession>M7AU27</accession>
<dbReference type="InterPro" id="IPR002350">
    <property type="entry name" value="Kazal_dom"/>
</dbReference>
<organism evidence="6 7">
    <name type="scientific">Chelonia mydas</name>
    <name type="common">Green sea-turtle</name>
    <name type="synonym">Chelonia agassizi</name>
    <dbReference type="NCBI Taxonomy" id="8469"/>
    <lineage>
        <taxon>Eukaryota</taxon>
        <taxon>Metazoa</taxon>
        <taxon>Chordata</taxon>
        <taxon>Craniata</taxon>
        <taxon>Vertebrata</taxon>
        <taxon>Euteleostomi</taxon>
        <taxon>Archelosauria</taxon>
        <taxon>Testudinata</taxon>
        <taxon>Testudines</taxon>
        <taxon>Cryptodira</taxon>
        <taxon>Durocryptodira</taxon>
        <taxon>Americhelydia</taxon>
        <taxon>Chelonioidea</taxon>
        <taxon>Cheloniidae</taxon>
        <taxon>Chelonia</taxon>
    </lineage>
</organism>
<proteinExistence type="predicted"/>
<keyword evidence="7" id="KW-1185">Reference proteome</keyword>
<keyword evidence="3" id="KW-0325">Glycoprotein</keyword>
<dbReference type="InterPro" id="IPR036058">
    <property type="entry name" value="Kazal_dom_sf"/>
</dbReference>
<dbReference type="GO" id="GO:0005518">
    <property type="term" value="F:collagen binding"/>
    <property type="evidence" value="ECO:0007669"/>
    <property type="project" value="TreeGrafter"/>
</dbReference>
<evidence type="ECO:0000256" key="4">
    <source>
        <dbReference type="SAM" id="MobiDB-lite"/>
    </source>
</evidence>
<dbReference type="GO" id="GO:0005615">
    <property type="term" value="C:extracellular space"/>
    <property type="evidence" value="ECO:0007669"/>
    <property type="project" value="TreeGrafter"/>
</dbReference>
<evidence type="ECO:0000256" key="2">
    <source>
        <dbReference type="ARBA" id="ARBA00023157"/>
    </source>
</evidence>
<dbReference type="SMART" id="SM00280">
    <property type="entry name" value="KAZAL"/>
    <property type="match status" value="1"/>
</dbReference>
<dbReference type="CDD" id="cd00104">
    <property type="entry name" value="KAZAL_FS"/>
    <property type="match status" value="1"/>
</dbReference>
<dbReference type="GO" id="GO:0005509">
    <property type="term" value="F:calcium ion binding"/>
    <property type="evidence" value="ECO:0007669"/>
    <property type="project" value="TreeGrafter"/>
</dbReference>
<dbReference type="STRING" id="8469.M7AU27"/>
<dbReference type="GO" id="GO:0050840">
    <property type="term" value="F:extracellular matrix binding"/>
    <property type="evidence" value="ECO:0007669"/>
    <property type="project" value="TreeGrafter"/>
</dbReference>
<dbReference type="PANTHER" id="PTHR13866:SF21">
    <property type="entry name" value="TESTICAN-3"/>
    <property type="match status" value="1"/>
</dbReference>
<reference evidence="7" key="1">
    <citation type="journal article" date="2013" name="Nat. Genet.">
        <title>The draft genomes of soft-shell turtle and green sea turtle yield insights into the development and evolution of the turtle-specific body plan.</title>
        <authorList>
            <person name="Wang Z."/>
            <person name="Pascual-Anaya J."/>
            <person name="Zadissa A."/>
            <person name="Li W."/>
            <person name="Niimura Y."/>
            <person name="Huang Z."/>
            <person name="Li C."/>
            <person name="White S."/>
            <person name="Xiong Z."/>
            <person name="Fang D."/>
            <person name="Wang B."/>
            <person name="Ming Y."/>
            <person name="Chen Y."/>
            <person name="Zheng Y."/>
            <person name="Kuraku S."/>
            <person name="Pignatelli M."/>
            <person name="Herrero J."/>
            <person name="Beal K."/>
            <person name="Nozawa M."/>
            <person name="Li Q."/>
            <person name="Wang J."/>
            <person name="Zhang H."/>
            <person name="Yu L."/>
            <person name="Shigenobu S."/>
            <person name="Wang J."/>
            <person name="Liu J."/>
            <person name="Flicek P."/>
            <person name="Searle S."/>
            <person name="Wang J."/>
            <person name="Kuratani S."/>
            <person name="Yin Y."/>
            <person name="Aken B."/>
            <person name="Zhang G."/>
            <person name="Irie N."/>
        </authorList>
    </citation>
    <scope>NUCLEOTIDE SEQUENCE [LARGE SCALE GENOMIC DNA]</scope>
</reference>
<evidence type="ECO:0000313" key="7">
    <source>
        <dbReference type="Proteomes" id="UP000031443"/>
    </source>
</evidence>
<dbReference type="Gene3D" id="3.30.60.30">
    <property type="match status" value="1"/>
</dbReference>